<evidence type="ECO:0000256" key="1">
    <source>
        <dbReference type="ARBA" id="ARBA00022741"/>
    </source>
</evidence>
<dbReference type="GO" id="GO:0140741">
    <property type="term" value="F:tRNA-uracil-4 sulfurtransferase activity"/>
    <property type="evidence" value="ECO:0007669"/>
    <property type="project" value="UniProtKB-EC"/>
</dbReference>
<dbReference type="InterPro" id="IPR020536">
    <property type="entry name" value="ThiI_AANH"/>
</dbReference>
<keyword evidence="1" id="KW-0547">Nucleotide-binding</keyword>
<dbReference type="SUPFAM" id="SSF52402">
    <property type="entry name" value="Adenine nucleotide alpha hydrolases-like"/>
    <property type="match status" value="1"/>
</dbReference>
<keyword evidence="4" id="KW-0808">Transferase</keyword>
<keyword evidence="2" id="KW-0067">ATP-binding</keyword>
<dbReference type="Pfam" id="PF02568">
    <property type="entry name" value="ThiI"/>
    <property type="match status" value="1"/>
</dbReference>
<dbReference type="InterPro" id="IPR050102">
    <property type="entry name" value="tRNA_sulfurtransferase_ThiI"/>
</dbReference>
<dbReference type="GO" id="GO:0005524">
    <property type="term" value="F:ATP binding"/>
    <property type="evidence" value="ECO:0007669"/>
    <property type="project" value="UniProtKB-KW"/>
</dbReference>
<dbReference type="OrthoDB" id="372227at2157"/>
<dbReference type="InterPro" id="IPR014729">
    <property type="entry name" value="Rossmann-like_a/b/a_fold"/>
</dbReference>
<dbReference type="HOGENOM" id="CLU_037952_0_0_2"/>
<accession>A0A0A7LI43</accession>
<keyword evidence="5" id="KW-1185">Reference proteome</keyword>
<dbReference type="RefSeq" id="WP_048113251.1">
    <property type="nucleotide sequence ID" value="NZ_CP010070.1"/>
</dbReference>
<dbReference type="GO" id="GO:0002937">
    <property type="term" value="P:tRNA 4-thiouridine biosynthesis"/>
    <property type="evidence" value="ECO:0007669"/>
    <property type="project" value="TreeGrafter"/>
</dbReference>
<protein>
    <submittedName>
        <fullName evidence="4">ThiI protein</fullName>
        <ecNumber evidence="4">2.8.1.4</ecNumber>
    </submittedName>
</protein>
<dbReference type="Proteomes" id="UP000030787">
    <property type="component" value="Chromosome"/>
</dbReference>
<dbReference type="STRING" id="1577791.Mpt1_c13040"/>
<dbReference type="GeneID" id="24818964"/>
<dbReference type="AlphaFoldDB" id="A0A0A7LI43"/>
<sequence>MKLITLISGGIDSPVAAYIMDRAGADVFLLHMDNRPFADEKSVEKVKKIAEQLRTVTGSAFPLYSAPHGMSQESISKNCDTNYQCVMCKRTMLRVAQEMAGKLGCGGVIMGDSLGQVASQTLKNIRYSSFGLRIPIVRPLIGYDKLEIEEIAKKIGTYEISIIRSEGCMVVPSKPITEADIKKIEKFDESAGIDDLVKKAADGALRLS</sequence>
<evidence type="ECO:0000313" key="4">
    <source>
        <dbReference type="EMBL" id="AIZ57166.1"/>
    </source>
</evidence>
<evidence type="ECO:0000259" key="3">
    <source>
        <dbReference type="Pfam" id="PF02568"/>
    </source>
</evidence>
<evidence type="ECO:0000256" key="2">
    <source>
        <dbReference type="ARBA" id="ARBA00022840"/>
    </source>
</evidence>
<dbReference type="EC" id="2.8.1.4" evidence="4"/>
<dbReference type="GO" id="GO:0005829">
    <property type="term" value="C:cytosol"/>
    <property type="evidence" value="ECO:0007669"/>
    <property type="project" value="TreeGrafter"/>
</dbReference>
<dbReference type="EMBL" id="CP010070">
    <property type="protein sequence ID" value="AIZ57166.1"/>
    <property type="molecule type" value="Genomic_DNA"/>
</dbReference>
<feature type="domain" description="Thil AANH" evidence="3">
    <location>
        <begin position="3"/>
        <end position="190"/>
    </location>
</feature>
<reference evidence="4 5" key="1">
    <citation type="journal article" date="2014" name="Appl. Environ. Microbiol.">
        <title>Comparative Genome Analysis of 'Candidatus Methanoplasma termitum' Indicates a New Mode of Energy Metabolism in the Seventh Order of Methanogens.</title>
        <authorList>
            <person name="Lang K."/>
            <person name="Schuldes J."/>
            <person name="Klingl A."/>
            <person name="Poehlein A."/>
            <person name="Daniel R."/>
            <person name="Brune A."/>
        </authorList>
    </citation>
    <scope>NUCLEOTIDE SEQUENCE [LARGE SCALE GENOMIC DNA]</scope>
    <source>
        <strain evidence="5">Mpt1</strain>
    </source>
</reference>
<dbReference type="GO" id="GO:0004810">
    <property type="term" value="F:CCA tRNA nucleotidyltransferase activity"/>
    <property type="evidence" value="ECO:0007669"/>
    <property type="project" value="InterPro"/>
</dbReference>
<organism evidence="4 5">
    <name type="scientific">Candidatus Methanoplasma termitum</name>
    <dbReference type="NCBI Taxonomy" id="1577791"/>
    <lineage>
        <taxon>Archaea</taxon>
        <taxon>Methanobacteriati</taxon>
        <taxon>Thermoplasmatota</taxon>
        <taxon>Thermoplasmata</taxon>
        <taxon>Methanomassiliicoccales</taxon>
        <taxon>Methanomassiliicoccaceae</taxon>
        <taxon>Candidatus Methanoplasma</taxon>
    </lineage>
</organism>
<gene>
    <name evidence="4" type="primary">thiI</name>
    <name evidence="4" type="ORF">Mpt1_c13040</name>
</gene>
<dbReference type="PANTHER" id="PTHR43209:SF1">
    <property type="entry name" value="TRNA SULFURTRANSFERASE"/>
    <property type="match status" value="1"/>
</dbReference>
<dbReference type="GO" id="GO:0052837">
    <property type="term" value="P:thiazole biosynthetic process"/>
    <property type="evidence" value="ECO:0007669"/>
    <property type="project" value="TreeGrafter"/>
</dbReference>
<name>A0A0A7LI43_9ARCH</name>
<evidence type="ECO:0000313" key="5">
    <source>
        <dbReference type="Proteomes" id="UP000030787"/>
    </source>
</evidence>
<proteinExistence type="predicted"/>
<dbReference type="KEGG" id="mear:Mpt1_c13040"/>
<dbReference type="Gene3D" id="3.40.50.620">
    <property type="entry name" value="HUPs"/>
    <property type="match status" value="1"/>
</dbReference>
<dbReference type="PANTHER" id="PTHR43209">
    <property type="entry name" value="TRNA SULFURTRANSFERASE"/>
    <property type="match status" value="1"/>
</dbReference>